<protein>
    <submittedName>
        <fullName evidence="2">Uncharacterized protein</fullName>
    </submittedName>
</protein>
<gene>
    <name evidence="2" type="ORF">GETHOR_01310</name>
</gene>
<feature type="transmembrane region" description="Helical" evidence="1">
    <location>
        <begin position="36"/>
        <end position="57"/>
    </location>
</feature>
<name>A0ABM8DM96_9BACT</name>
<keyword evidence="3" id="KW-1185">Reference proteome</keyword>
<sequence length="59" mass="6798">MRLVMSWFLPLAAFIGWLGTRMALEMGRHDSKRKGEAVLALAIMWFPLVAWLLTQFFGD</sequence>
<keyword evidence="1" id="KW-1133">Transmembrane helix</keyword>
<accession>A0ABM8DM96</accession>
<evidence type="ECO:0000256" key="1">
    <source>
        <dbReference type="SAM" id="Phobius"/>
    </source>
</evidence>
<keyword evidence="1" id="KW-0812">Transmembrane</keyword>
<reference evidence="3" key="1">
    <citation type="journal article" date="2023" name="Int. J. Syst. Evol. Microbiol.">
        <title>Mesoterricola silvestris gen. nov., sp. nov., Mesoterricola sediminis sp. nov., Geothrix oryzae sp. nov., Geothrix edaphica sp. nov., Geothrix rubra sp. nov., and Geothrix limicola sp. nov., six novel members of Acidobacteriota isolated from soils.</title>
        <authorList>
            <person name="Itoh H."/>
            <person name="Sugisawa Y."/>
            <person name="Mise K."/>
            <person name="Xu Z."/>
            <person name="Kuniyasu M."/>
            <person name="Ushijima N."/>
            <person name="Kawano K."/>
            <person name="Kobayashi E."/>
            <person name="Shiratori Y."/>
            <person name="Masuda Y."/>
            <person name="Senoo K."/>
        </authorList>
    </citation>
    <scope>NUCLEOTIDE SEQUENCE [LARGE SCALE GENOMIC DNA]</scope>
    <source>
        <strain evidence="3">Red222</strain>
    </source>
</reference>
<feature type="transmembrane region" description="Helical" evidence="1">
    <location>
        <begin position="6"/>
        <end position="24"/>
    </location>
</feature>
<dbReference type="EMBL" id="AP027079">
    <property type="protein sequence ID" value="BDU68030.1"/>
    <property type="molecule type" value="Genomic_DNA"/>
</dbReference>
<dbReference type="Proteomes" id="UP001242010">
    <property type="component" value="Chromosome"/>
</dbReference>
<evidence type="ECO:0000313" key="2">
    <source>
        <dbReference type="EMBL" id="BDU68030.1"/>
    </source>
</evidence>
<organism evidence="2 3">
    <name type="scientific">Geothrix oryzae</name>
    <dbReference type="NCBI Taxonomy" id="2927975"/>
    <lineage>
        <taxon>Bacteria</taxon>
        <taxon>Pseudomonadati</taxon>
        <taxon>Acidobacteriota</taxon>
        <taxon>Holophagae</taxon>
        <taxon>Holophagales</taxon>
        <taxon>Holophagaceae</taxon>
        <taxon>Geothrix</taxon>
    </lineage>
</organism>
<keyword evidence="1" id="KW-0472">Membrane</keyword>
<evidence type="ECO:0000313" key="3">
    <source>
        <dbReference type="Proteomes" id="UP001242010"/>
    </source>
</evidence>
<proteinExistence type="predicted"/>